<reference evidence="5 6" key="1">
    <citation type="submission" date="2023-07" db="EMBL/GenBank/DDBJ databases">
        <title>Sorghum-associated microbial communities from plants grown in Nebraska, USA.</title>
        <authorList>
            <person name="Schachtman D."/>
        </authorList>
    </citation>
    <scope>NUCLEOTIDE SEQUENCE [LARGE SCALE GENOMIC DNA]</scope>
    <source>
        <strain evidence="5 6">BE314</strain>
    </source>
</reference>
<dbReference type="SUPFAM" id="SSF53850">
    <property type="entry name" value="Periplasmic binding protein-like II"/>
    <property type="match status" value="1"/>
</dbReference>
<protein>
    <submittedName>
        <fullName evidence="5">NitT/TauT family transport system substrate-binding protein</fullName>
    </submittedName>
</protein>
<evidence type="ECO:0000259" key="4">
    <source>
        <dbReference type="Pfam" id="PF09084"/>
    </source>
</evidence>
<organism evidence="5 6">
    <name type="scientific">Roseateles saccharophilus</name>
    <name type="common">Pseudomonas saccharophila</name>
    <dbReference type="NCBI Taxonomy" id="304"/>
    <lineage>
        <taxon>Bacteria</taxon>
        <taxon>Pseudomonadati</taxon>
        <taxon>Pseudomonadota</taxon>
        <taxon>Betaproteobacteria</taxon>
        <taxon>Burkholderiales</taxon>
        <taxon>Sphaerotilaceae</taxon>
        <taxon>Roseateles</taxon>
    </lineage>
</organism>
<evidence type="ECO:0000313" key="5">
    <source>
        <dbReference type="EMBL" id="MDR7270126.1"/>
    </source>
</evidence>
<dbReference type="Proteomes" id="UP001180453">
    <property type="component" value="Unassembled WGS sequence"/>
</dbReference>
<sequence length="312" mass="33241">MLLSVPASPLHAATINIAMPSGPVSLPLLVALEQRFFQAEGLDVVRIPCNSGKACLAALRSGSADMAASAEFAVAMTAAQTPAVAILASIGESTAQIKLIASRRAGVRQGADMSGKRIATVAGTSAEYFLDRWLTYQGIDPDRVKLGFAEPGALGDLVQQGKAAAAVVWEPEASRIEDKLGEDAVRLPSAHVYTQHFCIAAQARAVERDRPRYEKVLRALLRAQRFIADSPAEAQAILAASLKITATVAQRLMTEQDYRVALHTSLPTTMLSQIRWQLGQDGKPTEPAPSMQQLIDARPLQSVAPAAVTLAR</sequence>
<gene>
    <name evidence="5" type="ORF">J2X20_002784</name>
</gene>
<evidence type="ECO:0000256" key="1">
    <source>
        <dbReference type="ARBA" id="ARBA00004418"/>
    </source>
</evidence>
<evidence type="ECO:0000256" key="3">
    <source>
        <dbReference type="ARBA" id="ARBA00022729"/>
    </source>
</evidence>
<dbReference type="PANTHER" id="PTHR30024">
    <property type="entry name" value="ALIPHATIC SULFONATES-BINDING PROTEIN-RELATED"/>
    <property type="match status" value="1"/>
</dbReference>
<evidence type="ECO:0000313" key="6">
    <source>
        <dbReference type="Proteomes" id="UP001180453"/>
    </source>
</evidence>
<name>A0ABU1YPJ8_ROSSA</name>
<dbReference type="Gene3D" id="3.40.190.10">
    <property type="entry name" value="Periplasmic binding protein-like II"/>
    <property type="match status" value="2"/>
</dbReference>
<comment type="subcellular location">
    <subcellularLocation>
        <location evidence="1">Periplasm</location>
    </subcellularLocation>
</comment>
<comment type="similarity">
    <text evidence="2">Belongs to the bacterial solute-binding protein SsuA/TauA family.</text>
</comment>
<dbReference type="RefSeq" id="WP_310265703.1">
    <property type="nucleotide sequence ID" value="NZ_JAVDXU010000002.1"/>
</dbReference>
<dbReference type="Pfam" id="PF09084">
    <property type="entry name" value="NMT1"/>
    <property type="match status" value="1"/>
</dbReference>
<evidence type="ECO:0000256" key="2">
    <source>
        <dbReference type="ARBA" id="ARBA00010742"/>
    </source>
</evidence>
<keyword evidence="3" id="KW-0732">Signal</keyword>
<dbReference type="InterPro" id="IPR015168">
    <property type="entry name" value="SsuA/THI5"/>
</dbReference>
<comment type="caution">
    <text evidence="5">The sequence shown here is derived from an EMBL/GenBank/DDBJ whole genome shotgun (WGS) entry which is preliminary data.</text>
</comment>
<accession>A0ABU1YPJ8</accession>
<keyword evidence="6" id="KW-1185">Reference proteome</keyword>
<proteinExistence type="inferred from homology"/>
<dbReference type="EMBL" id="JAVDXU010000002">
    <property type="protein sequence ID" value="MDR7270126.1"/>
    <property type="molecule type" value="Genomic_DNA"/>
</dbReference>
<feature type="domain" description="SsuA/THI5-like" evidence="4">
    <location>
        <begin position="24"/>
        <end position="234"/>
    </location>
</feature>
<dbReference type="PANTHER" id="PTHR30024:SF47">
    <property type="entry name" value="TAURINE-BINDING PERIPLASMIC PROTEIN"/>
    <property type="match status" value="1"/>
</dbReference>